<keyword evidence="4" id="KW-1185">Reference proteome</keyword>
<gene>
    <name evidence="3" type="ORF">Atai01_54030</name>
</gene>
<evidence type="ECO:0000313" key="4">
    <source>
        <dbReference type="Proteomes" id="UP001165136"/>
    </source>
</evidence>
<feature type="compositionally biased region" description="Basic residues" evidence="1">
    <location>
        <begin position="197"/>
        <end position="208"/>
    </location>
</feature>
<proteinExistence type="predicted"/>
<organism evidence="3 4">
    <name type="scientific">Amycolatopsis taiwanensis</name>
    <dbReference type="NCBI Taxonomy" id="342230"/>
    <lineage>
        <taxon>Bacteria</taxon>
        <taxon>Bacillati</taxon>
        <taxon>Actinomycetota</taxon>
        <taxon>Actinomycetes</taxon>
        <taxon>Pseudonocardiales</taxon>
        <taxon>Pseudonocardiaceae</taxon>
        <taxon>Amycolatopsis</taxon>
    </lineage>
</organism>
<accession>A0A9W6VIT3</accession>
<comment type="caution">
    <text evidence="3">The sequence shown here is derived from an EMBL/GenBank/DDBJ whole genome shotgun (WGS) entry which is preliminary data.</text>
</comment>
<keyword evidence="2" id="KW-0812">Transmembrane</keyword>
<feature type="region of interest" description="Disordered" evidence="1">
    <location>
        <begin position="169"/>
        <end position="208"/>
    </location>
</feature>
<feature type="transmembrane region" description="Helical" evidence="2">
    <location>
        <begin position="12"/>
        <end position="36"/>
    </location>
</feature>
<evidence type="ECO:0000256" key="2">
    <source>
        <dbReference type="SAM" id="Phobius"/>
    </source>
</evidence>
<feature type="compositionally biased region" description="Basic and acidic residues" evidence="1">
    <location>
        <begin position="181"/>
        <end position="196"/>
    </location>
</feature>
<sequence>MIVQIVQSTSWWQVVATIATPVGVLTAIAVALANMVQRRHDNERRAADEEAKSLAQARLVITGQGNPGVRPARPDENPDGEYPFVMDFPFANHGDRPVLDVFPEIWREMSVGNPESAQKFSIRAPLVKSGEETTFSPKFSWDPGAPGYMGWLIRWTDADGKQWYRDTAHQDAPRRYNGQRPENHRSSNADVAETRQRTRGWRARRSSP</sequence>
<evidence type="ECO:0000256" key="1">
    <source>
        <dbReference type="SAM" id="MobiDB-lite"/>
    </source>
</evidence>
<protein>
    <submittedName>
        <fullName evidence="3">Uncharacterized protein</fullName>
    </submittedName>
</protein>
<dbReference type="EMBL" id="BSTI01000013">
    <property type="protein sequence ID" value="GLY68784.1"/>
    <property type="molecule type" value="Genomic_DNA"/>
</dbReference>
<name>A0A9W6VIT3_9PSEU</name>
<evidence type="ECO:0000313" key="3">
    <source>
        <dbReference type="EMBL" id="GLY68784.1"/>
    </source>
</evidence>
<keyword evidence="2" id="KW-0472">Membrane</keyword>
<keyword evidence="2" id="KW-1133">Transmembrane helix</keyword>
<dbReference type="Proteomes" id="UP001165136">
    <property type="component" value="Unassembled WGS sequence"/>
</dbReference>
<reference evidence="3" key="1">
    <citation type="submission" date="2023-03" db="EMBL/GenBank/DDBJ databases">
        <title>Amycolatopsis taiwanensis NBRC 103393.</title>
        <authorList>
            <person name="Ichikawa N."/>
            <person name="Sato H."/>
            <person name="Tonouchi N."/>
        </authorList>
    </citation>
    <scope>NUCLEOTIDE SEQUENCE</scope>
    <source>
        <strain evidence="3">NBRC 103393</strain>
    </source>
</reference>
<dbReference type="AlphaFoldDB" id="A0A9W6VIT3"/>